<comment type="catalytic activity">
    <reaction evidence="8">
        <text>IMP + H2O = 5-formamido-1-(5-phospho-D-ribosyl)imidazole-4-carboxamide</text>
        <dbReference type="Rhea" id="RHEA:18445"/>
        <dbReference type="ChEBI" id="CHEBI:15377"/>
        <dbReference type="ChEBI" id="CHEBI:58053"/>
        <dbReference type="ChEBI" id="CHEBI:58467"/>
        <dbReference type="EC" id="3.5.4.10"/>
    </reaction>
</comment>
<dbReference type="InterPro" id="IPR016193">
    <property type="entry name" value="Cytidine_deaminase-like"/>
</dbReference>
<dbReference type="Pfam" id="PF01808">
    <property type="entry name" value="AICARFT_IMPCHas"/>
    <property type="match status" value="1"/>
</dbReference>
<evidence type="ECO:0000256" key="6">
    <source>
        <dbReference type="ARBA" id="ARBA00022801"/>
    </source>
</evidence>
<dbReference type="PIRSF" id="PIRSF000414">
    <property type="entry name" value="AICARFT_IMPCHas"/>
    <property type="match status" value="1"/>
</dbReference>
<dbReference type="PANTHER" id="PTHR11692">
    <property type="entry name" value="BIFUNCTIONAL PURINE BIOSYNTHESIS PROTEIN PURH"/>
    <property type="match status" value="1"/>
</dbReference>
<evidence type="ECO:0000313" key="10">
    <source>
        <dbReference type="EMBL" id="TDY61836.1"/>
    </source>
</evidence>
<dbReference type="InterPro" id="IPR002695">
    <property type="entry name" value="PurH-like"/>
</dbReference>
<dbReference type="Gene3D" id="3.40.140.20">
    <property type="match status" value="2"/>
</dbReference>
<dbReference type="OrthoDB" id="9802065at2"/>
<dbReference type="FunFam" id="3.40.50.1380:FF:000001">
    <property type="entry name" value="Bifunctional purine biosynthesis protein PurH"/>
    <property type="match status" value="1"/>
</dbReference>
<dbReference type="GO" id="GO:0005829">
    <property type="term" value="C:cytosol"/>
    <property type="evidence" value="ECO:0007669"/>
    <property type="project" value="TreeGrafter"/>
</dbReference>
<comment type="similarity">
    <text evidence="3 8">Belongs to the PurH family.</text>
</comment>
<keyword evidence="11" id="KW-1185">Reference proteome</keyword>
<dbReference type="GO" id="GO:0004643">
    <property type="term" value="F:phosphoribosylaminoimidazolecarboxamide formyltransferase activity"/>
    <property type="evidence" value="ECO:0007669"/>
    <property type="project" value="UniProtKB-UniRule"/>
</dbReference>
<dbReference type="SUPFAM" id="SSF52335">
    <property type="entry name" value="Methylglyoxal synthase-like"/>
    <property type="match status" value="1"/>
</dbReference>
<dbReference type="CDD" id="cd01421">
    <property type="entry name" value="IMPCH"/>
    <property type="match status" value="1"/>
</dbReference>
<dbReference type="Gene3D" id="3.40.50.1380">
    <property type="entry name" value="Methylglyoxal synthase-like domain"/>
    <property type="match status" value="1"/>
</dbReference>
<protein>
    <recommendedName>
        <fullName evidence="8">Bifunctional purine biosynthesis protein PurH</fullName>
    </recommendedName>
    <domain>
        <recommendedName>
            <fullName evidence="8">Phosphoribosylaminoimidazolecarboxamide formyltransferase</fullName>
            <ecNumber evidence="8">2.1.2.3</ecNumber>
        </recommendedName>
        <alternativeName>
            <fullName evidence="8">AICAR transformylase</fullName>
        </alternativeName>
    </domain>
    <domain>
        <recommendedName>
            <fullName evidence="8">IMP cyclohydrolase</fullName>
            <ecNumber evidence="8">3.5.4.10</ecNumber>
        </recommendedName>
        <alternativeName>
            <fullName evidence="8">ATIC</fullName>
        </alternativeName>
        <alternativeName>
            <fullName evidence="8">IMP synthase</fullName>
        </alternativeName>
        <alternativeName>
            <fullName evidence="8">Inosinicase</fullName>
        </alternativeName>
    </domain>
</protein>
<dbReference type="NCBIfam" id="NF002049">
    <property type="entry name" value="PRK00881.1"/>
    <property type="match status" value="1"/>
</dbReference>
<dbReference type="InterPro" id="IPR011607">
    <property type="entry name" value="MGS-like_dom"/>
</dbReference>
<comment type="domain">
    <text evidence="8">The IMP cyclohydrolase activity resides in the N-terminal region.</text>
</comment>
<gene>
    <name evidence="8" type="primary">purH</name>
    <name evidence="10" type="ORF">C8D99_10476</name>
</gene>
<evidence type="ECO:0000313" key="11">
    <source>
        <dbReference type="Proteomes" id="UP000295066"/>
    </source>
</evidence>
<dbReference type="SMART" id="SM00798">
    <property type="entry name" value="AICARFT_IMPCHas"/>
    <property type="match status" value="1"/>
</dbReference>
<evidence type="ECO:0000256" key="8">
    <source>
        <dbReference type="HAMAP-Rule" id="MF_00139"/>
    </source>
</evidence>
<dbReference type="UniPathway" id="UPA00074">
    <property type="reaction ID" value="UER00133"/>
</dbReference>
<dbReference type="SUPFAM" id="SSF53927">
    <property type="entry name" value="Cytidine deaminase-like"/>
    <property type="match status" value="1"/>
</dbReference>
<dbReference type="GO" id="GO:0003937">
    <property type="term" value="F:IMP cyclohydrolase activity"/>
    <property type="evidence" value="ECO:0007669"/>
    <property type="project" value="UniProtKB-UniRule"/>
</dbReference>
<dbReference type="HAMAP" id="MF_00139">
    <property type="entry name" value="PurH"/>
    <property type="match status" value="1"/>
</dbReference>
<dbReference type="EMBL" id="SORI01000004">
    <property type="protein sequence ID" value="TDY61836.1"/>
    <property type="molecule type" value="Genomic_DNA"/>
</dbReference>
<evidence type="ECO:0000256" key="4">
    <source>
        <dbReference type="ARBA" id="ARBA00022679"/>
    </source>
</evidence>
<keyword evidence="4 8" id="KW-0808">Transferase</keyword>
<dbReference type="GO" id="GO:0006189">
    <property type="term" value="P:'de novo' IMP biosynthetic process"/>
    <property type="evidence" value="ECO:0007669"/>
    <property type="project" value="UniProtKB-UniRule"/>
</dbReference>
<dbReference type="RefSeq" id="WP_133956859.1">
    <property type="nucleotide sequence ID" value="NZ_SORI01000004.1"/>
</dbReference>
<dbReference type="EC" id="2.1.2.3" evidence="8"/>
<evidence type="ECO:0000256" key="7">
    <source>
        <dbReference type="ARBA" id="ARBA00023268"/>
    </source>
</evidence>
<comment type="pathway">
    <text evidence="2 8">Purine metabolism; IMP biosynthesis via de novo pathway; 5-formamido-1-(5-phospho-D-ribosyl)imidazole-4-carboxamide from 5-amino-1-(5-phospho-D-ribosyl)imidazole-4-carboxamide (10-formyl THF route): step 1/1.</text>
</comment>
<feature type="domain" description="MGS-like" evidence="9">
    <location>
        <begin position="1"/>
        <end position="145"/>
    </location>
</feature>
<dbReference type="AlphaFoldDB" id="A0A4R8MDF4"/>
<evidence type="ECO:0000256" key="3">
    <source>
        <dbReference type="ARBA" id="ARBA00007667"/>
    </source>
</evidence>
<dbReference type="InterPro" id="IPR036914">
    <property type="entry name" value="MGS-like_dom_sf"/>
</dbReference>
<keyword evidence="5 8" id="KW-0658">Purine biosynthesis</keyword>
<sequence>MKGKKALLSVFDKTGIARFAEELVSLGWDLISSSGTADHLRKAGMPVTEVSDVTGYPHILGGRVKTLHPLVFGGILARREVAGDMKETEQFGIPLLDMIVCNLYPFEETARRAPELDELLENIDIGGVSLLRAAAKNYRQVVVLTDPGDYDGIAAELRSEGDVCQESRQKLALKAFRSTSAYDAAIVDGLAEATGSAPTHLPEKMPLAFVKKQDLRYGENPHQEASLYLPSLADLPWEQISGKPLSYNNILDTDCAMRGCALLQDCCGALVIKHTTPCGMACGSTPREAYEKAVGCDPVSAFGGVVGISKKVDMETVLAIADRFTEVLVAPDYDDETVEILREKKPSLRVLRWKGGRVSPLQFTGTWSGLLVQQDSLPPLPLPDKGEWIGKPRPDLWEDLLFAWKVAALSKSNAISIVKNREAVGIGRGFCSRLHAVDFAVRQAGEKARGAVLGSDAFFPFSDGIEAAADAGIEAIIQPGGSVRDSEVFSSAEKLGISMFISGWRTFRH</sequence>
<keyword evidence="6 8" id="KW-0378">Hydrolase</keyword>
<dbReference type="PANTHER" id="PTHR11692:SF0">
    <property type="entry name" value="BIFUNCTIONAL PURINE BIOSYNTHESIS PROTEIN ATIC"/>
    <property type="match status" value="1"/>
</dbReference>
<evidence type="ECO:0000259" key="9">
    <source>
        <dbReference type="PROSITE" id="PS51855"/>
    </source>
</evidence>
<evidence type="ECO:0000256" key="2">
    <source>
        <dbReference type="ARBA" id="ARBA00004954"/>
    </source>
</evidence>
<dbReference type="EC" id="3.5.4.10" evidence="8"/>
<proteinExistence type="inferred from homology"/>
<organism evidence="10 11">
    <name type="scientific">Aminivibrio pyruvatiphilus</name>
    <dbReference type="NCBI Taxonomy" id="1005740"/>
    <lineage>
        <taxon>Bacteria</taxon>
        <taxon>Thermotogati</taxon>
        <taxon>Synergistota</taxon>
        <taxon>Synergistia</taxon>
        <taxon>Synergistales</taxon>
        <taxon>Aminobacteriaceae</taxon>
        <taxon>Aminivibrio</taxon>
    </lineage>
</organism>
<dbReference type="SMART" id="SM00851">
    <property type="entry name" value="MGS"/>
    <property type="match status" value="1"/>
</dbReference>
<comment type="pathway">
    <text evidence="1 8">Purine metabolism; IMP biosynthesis via de novo pathway; IMP from 5-formamido-1-(5-phospho-D-ribosyl)imidazole-4-carboxamide: step 1/1.</text>
</comment>
<comment type="caution">
    <text evidence="10">The sequence shown here is derived from an EMBL/GenBank/DDBJ whole genome shotgun (WGS) entry which is preliminary data.</text>
</comment>
<evidence type="ECO:0000256" key="5">
    <source>
        <dbReference type="ARBA" id="ARBA00022755"/>
    </source>
</evidence>
<dbReference type="Proteomes" id="UP000295066">
    <property type="component" value="Unassembled WGS sequence"/>
</dbReference>
<dbReference type="Pfam" id="PF02142">
    <property type="entry name" value="MGS"/>
    <property type="match status" value="1"/>
</dbReference>
<comment type="catalytic activity">
    <reaction evidence="8">
        <text>(6R)-10-formyltetrahydrofolate + 5-amino-1-(5-phospho-beta-D-ribosyl)imidazole-4-carboxamide = 5-formamido-1-(5-phospho-D-ribosyl)imidazole-4-carboxamide + (6S)-5,6,7,8-tetrahydrofolate</text>
        <dbReference type="Rhea" id="RHEA:22192"/>
        <dbReference type="ChEBI" id="CHEBI:57453"/>
        <dbReference type="ChEBI" id="CHEBI:58467"/>
        <dbReference type="ChEBI" id="CHEBI:58475"/>
        <dbReference type="ChEBI" id="CHEBI:195366"/>
        <dbReference type="EC" id="2.1.2.3"/>
    </reaction>
</comment>
<name>A0A4R8MDF4_9BACT</name>
<reference evidence="10 11" key="1">
    <citation type="submission" date="2019-03" db="EMBL/GenBank/DDBJ databases">
        <title>Genomic Encyclopedia of Type Strains, Phase IV (KMG-IV): sequencing the most valuable type-strain genomes for metagenomic binning, comparative biology and taxonomic classification.</title>
        <authorList>
            <person name="Goeker M."/>
        </authorList>
    </citation>
    <scope>NUCLEOTIDE SEQUENCE [LARGE SCALE GENOMIC DNA]</scope>
    <source>
        <strain evidence="10 11">DSM 25964</strain>
    </source>
</reference>
<dbReference type="PROSITE" id="PS51855">
    <property type="entry name" value="MGS"/>
    <property type="match status" value="1"/>
</dbReference>
<evidence type="ECO:0000256" key="1">
    <source>
        <dbReference type="ARBA" id="ARBA00004844"/>
    </source>
</evidence>
<keyword evidence="7 8" id="KW-0511">Multifunctional enzyme</keyword>
<dbReference type="InterPro" id="IPR024051">
    <property type="entry name" value="AICAR_Tfase_dup_dom_sf"/>
</dbReference>
<accession>A0A4R8MDF4</accession>